<dbReference type="EMBL" id="JRMQ02000014">
    <property type="protein sequence ID" value="TLE00110.1"/>
    <property type="molecule type" value="Genomic_DNA"/>
</dbReference>
<accession>A0A4U8TII0</accession>
<feature type="compositionally biased region" description="Basic and acidic residues" evidence="1">
    <location>
        <begin position="72"/>
        <end position="81"/>
    </location>
</feature>
<organism evidence="2 3">
    <name type="scientific">Helicobacter japonicus</name>
    <dbReference type="NCBI Taxonomy" id="425400"/>
    <lineage>
        <taxon>Bacteria</taxon>
        <taxon>Pseudomonadati</taxon>
        <taxon>Campylobacterota</taxon>
        <taxon>Epsilonproteobacteria</taxon>
        <taxon>Campylobacterales</taxon>
        <taxon>Helicobacteraceae</taxon>
        <taxon>Helicobacter</taxon>
    </lineage>
</organism>
<feature type="region of interest" description="Disordered" evidence="1">
    <location>
        <begin position="45"/>
        <end position="81"/>
    </location>
</feature>
<proteinExistence type="predicted"/>
<name>A0A4U8TII0_9HELI</name>
<dbReference type="STRING" id="425400.LS65_00485"/>
<keyword evidence="3" id="KW-1185">Reference proteome</keyword>
<evidence type="ECO:0000313" key="3">
    <source>
        <dbReference type="Proteomes" id="UP000029707"/>
    </source>
</evidence>
<reference evidence="2 3" key="1">
    <citation type="journal article" date="2014" name="Genome Announc.">
        <title>Draft genome sequences of eight enterohepatic helicobacter species isolated from both laboratory and wild rodents.</title>
        <authorList>
            <person name="Sheh A."/>
            <person name="Shen Z."/>
            <person name="Fox J.G."/>
        </authorList>
    </citation>
    <scope>NUCLEOTIDE SEQUENCE [LARGE SCALE GENOMIC DNA]</scope>
    <source>
        <strain evidence="2 3">MIT 01-6451</strain>
    </source>
</reference>
<dbReference type="RefSeq" id="WP_034360421.1">
    <property type="nucleotide sequence ID" value="NZ_CAJUDB010000014.1"/>
</dbReference>
<protein>
    <submittedName>
        <fullName evidence="2">Uncharacterized protein</fullName>
    </submittedName>
</protein>
<evidence type="ECO:0000256" key="1">
    <source>
        <dbReference type="SAM" id="MobiDB-lite"/>
    </source>
</evidence>
<dbReference type="PROSITE" id="PS51257">
    <property type="entry name" value="PROKAR_LIPOPROTEIN"/>
    <property type="match status" value="1"/>
</dbReference>
<comment type="caution">
    <text evidence="2">The sequence shown here is derived from an EMBL/GenBank/DDBJ whole genome shotgun (WGS) entry which is preliminary data.</text>
</comment>
<sequence>MKKLIFVLGLGLVFAACGNKDDAAKDEVSAPVEVIEELEVVTPVEEVKDDKAETTQEVGEATTESTEEAKDEETPKEEAAQ</sequence>
<dbReference type="Proteomes" id="UP000029707">
    <property type="component" value="Unassembled WGS sequence"/>
</dbReference>
<dbReference type="AlphaFoldDB" id="A0A4U8TII0"/>
<dbReference type="GeneID" id="82320798"/>
<feature type="compositionally biased region" description="Basic and acidic residues" evidence="1">
    <location>
        <begin position="45"/>
        <end position="54"/>
    </location>
</feature>
<evidence type="ECO:0000313" key="2">
    <source>
        <dbReference type="EMBL" id="TLE00110.1"/>
    </source>
</evidence>
<gene>
    <name evidence="2" type="ORF">LS65_008465</name>
</gene>